<dbReference type="NCBIfam" id="NF033591">
    <property type="entry name" value="transpos_IS4_2"/>
    <property type="match status" value="1"/>
</dbReference>
<dbReference type="EMBL" id="ANNX02000047">
    <property type="protein sequence ID" value="KYC37463.1"/>
    <property type="molecule type" value="Genomic_DNA"/>
</dbReference>
<accession>A0A139X4F1</accession>
<name>A0A139X4F1_9CYAN</name>
<dbReference type="SUPFAM" id="SSF53098">
    <property type="entry name" value="Ribonuclease H-like"/>
    <property type="match status" value="1"/>
</dbReference>
<dbReference type="GO" id="GO:0006313">
    <property type="term" value="P:DNA transposition"/>
    <property type="evidence" value="ECO:0007669"/>
    <property type="project" value="InterPro"/>
</dbReference>
<dbReference type="EMBL" id="ANNX02000035">
    <property type="protein sequence ID" value="KYC39560.1"/>
    <property type="molecule type" value="Genomic_DNA"/>
</dbReference>
<dbReference type="STRING" id="128403.WA1_32395"/>
<dbReference type="PANTHER" id="PTHR37319">
    <property type="entry name" value="TRANSPOSASE"/>
    <property type="match status" value="1"/>
</dbReference>
<dbReference type="EMBL" id="ANNX02000057">
    <property type="protein sequence ID" value="KYC34957.1"/>
    <property type="molecule type" value="Genomic_DNA"/>
</dbReference>
<dbReference type="PANTHER" id="PTHR37319:SF1">
    <property type="entry name" value="TRANSPOSASE TN5 DIMERISATION DOMAIN-CONTAINING PROTEIN"/>
    <property type="match status" value="1"/>
</dbReference>
<dbReference type="InterPro" id="IPR047658">
    <property type="entry name" value="IS4-like_transpos"/>
</dbReference>
<dbReference type="Pfam" id="PF01609">
    <property type="entry name" value="DDE_Tnp_1"/>
    <property type="match status" value="1"/>
</dbReference>
<feature type="domain" description="Transposase IS4-like" evidence="1">
    <location>
        <begin position="130"/>
        <end position="297"/>
    </location>
</feature>
<gene>
    <name evidence="5" type="ORF">WA1_32395</name>
    <name evidence="4" type="ORF">WA1_39960</name>
    <name evidence="3" type="ORF">WA1_42205</name>
    <name evidence="2" type="ORF">WA1_52040</name>
</gene>
<dbReference type="RefSeq" id="WP_026135404.1">
    <property type="nucleotide sequence ID" value="NZ_KQ976354.1"/>
</dbReference>
<dbReference type="Gene3D" id="3.90.350.10">
    <property type="entry name" value="Transposase Inhibitor Protein From Tn5, Chain A, domain 1"/>
    <property type="match status" value="1"/>
</dbReference>
<reference evidence="5" key="2">
    <citation type="submission" date="2016-02" db="EMBL/GenBank/DDBJ databases">
        <authorList>
            <person name="Wen L."/>
            <person name="He K."/>
            <person name="Yang H."/>
        </authorList>
    </citation>
    <scope>NUCLEOTIDE SEQUENCE</scope>
    <source>
        <strain evidence="5">PCC 7110</strain>
    </source>
</reference>
<organism evidence="5 6">
    <name type="scientific">Scytonema hofmannii PCC 7110</name>
    <dbReference type="NCBI Taxonomy" id="128403"/>
    <lineage>
        <taxon>Bacteria</taxon>
        <taxon>Bacillati</taxon>
        <taxon>Cyanobacteriota</taxon>
        <taxon>Cyanophyceae</taxon>
        <taxon>Nostocales</taxon>
        <taxon>Scytonemataceae</taxon>
        <taxon>Scytonema</taxon>
    </lineage>
</organism>
<evidence type="ECO:0000313" key="6">
    <source>
        <dbReference type="Proteomes" id="UP000076925"/>
    </source>
</evidence>
<dbReference type="EMBL" id="ANNX02000046">
    <property type="protein sequence ID" value="KYC37688.1"/>
    <property type="molecule type" value="Genomic_DNA"/>
</dbReference>
<evidence type="ECO:0000313" key="4">
    <source>
        <dbReference type="EMBL" id="KYC37688.1"/>
    </source>
</evidence>
<reference evidence="5 6" key="1">
    <citation type="journal article" date="2013" name="Genome Biol. Evol.">
        <title>Genomes of Stigonematalean cyanobacteria (subsection V) and the evolution of oxygenic photosynthesis from prokaryotes to plastids.</title>
        <authorList>
            <person name="Dagan T."/>
            <person name="Roettger M."/>
            <person name="Stucken K."/>
            <person name="Landan G."/>
            <person name="Koch R."/>
            <person name="Major P."/>
            <person name="Gould S.B."/>
            <person name="Goremykin V.V."/>
            <person name="Rippka R."/>
            <person name="Tandeau de Marsac N."/>
            <person name="Gugger M."/>
            <person name="Lockhart P.J."/>
            <person name="Allen J.F."/>
            <person name="Brune I."/>
            <person name="Maus I."/>
            <person name="Puhler A."/>
            <person name="Martin W.F."/>
        </authorList>
    </citation>
    <scope>NUCLEOTIDE SEQUENCE [LARGE SCALE GENOMIC DNA]</scope>
    <source>
        <strain evidence="5 6">PCC 7110</strain>
    </source>
</reference>
<dbReference type="GO" id="GO:0003677">
    <property type="term" value="F:DNA binding"/>
    <property type="evidence" value="ECO:0007669"/>
    <property type="project" value="InterPro"/>
</dbReference>
<evidence type="ECO:0000313" key="2">
    <source>
        <dbReference type="EMBL" id="KYC34957.1"/>
    </source>
</evidence>
<dbReference type="OrthoDB" id="468082at2"/>
<comment type="caution">
    <text evidence="5">The sequence shown here is derived from an EMBL/GenBank/DDBJ whole genome shotgun (WGS) entry which is preliminary data.</text>
</comment>
<sequence>MIPSFYQIHLKSQFSPTEYLLLTILINVIQSIKKVSLEALATNLPIPILFESRRKKLQRFLSLPFLTIEKIWFPIVTTWLSTYFQSDKMIYVVIDRTAWGCINLFVISVVWDKRAFPVYFELLSKLGSSNLNEQKLLISQVLPIFKDYKICLLGDREFCSVKLASWLREQGISFCLRLKKNEFIEMEHEIWQELNDLGLSPGISFFLQGVKVTKQKGFTNFNVACKWRRKIQGIAPKEGWFIATNLVTLELAIAAYKRRFDIEEMFRDFKSGGYNLEDTKVSNKRLISLILLIAIAYTSATIHGQQIKQKGVQKYVGRVKEYGRIERRHSSFYIGLYGQTWVNFMESCEDLVTELMRLNRNKLKYYQRGLRAMELILSAS</sequence>
<dbReference type="AlphaFoldDB" id="A0A139X4F1"/>
<dbReference type="GO" id="GO:0004803">
    <property type="term" value="F:transposase activity"/>
    <property type="evidence" value="ECO:0007669"/>
    <property type="project" value="InterPro"/>
</dbReference>
<dbReference type="InterPro" id="IPR047768">
    <property type="entry name" value="Tn5p-like"/>
</dbReference>
<protein>
    <submittedName>
        <fullName evidence="5">Transposase</fullName>
    </submittedName>
</protein>
<keyword evidence="6" id="KW-1185">Reference proteome</keyword>
<evidence type="ECO:0000313" key="5">
    <source>
        <dbReference type="EMBL" id="KYC39560.1"/>
    </source>
</evidence>
<proteinExistence type="predicted"/>
<evidence type="ECO:0000259" key="1">
    <source>
        <dbReference type="Pfam" id="PF01609"/>
    </source>
</evidence>
<dbReference type="InterPro" id="IPR012337">
    <property type="entry name" value="RNaseH-like_sf"/>
</dbReference>
<evidence type="ECO:0000313" key="3">
    <source>
        <dbReference type="EMBL" id="KYC37463.1"/>
    </source>
</evidence>
<dbReference type="InterPro" id="IPR002559">
    <property type="entry name" value="Transposase_11"/>
</dbReference>
<dbReference type="Proteomes" id="UP000076925">
    <property type="component" value="Unassembled WGS sequence"/>
</dbReference>